<reference evidence="1" key="1">
    <citation type="journal article" date="2020" name="mSystems">
        <title>Genome- and Community-Level Interaction Insights into Carbon Utilization and Element Cycling Functions of Hydrothermarchaeota in Hydrothermal Sediment.</title>
        <authorList>
            <person name="Zhou Z."/>
            <person name="Liu Y."/>
            <person name="Xu W."/>
            <person name="Pan J."/>
            <person name="Luo Z.H."/>
            <person name="Li M."/>
        </authorList>
    </citation>
    <scope>NUCLEOTIDE SEQUENCE [LARGE SCALE GENOMIC DNA]</scope>
    <source>
        <strain evidence="1">SpSt-81</strain>
    </source>
</reference>
<dbReference type="EMBL" id="DTIN01000011">
    <property type="protein sequence ID" value="HFX13195.1"/>
    <property type="molecule type" value="Genomic_DNA"/>
</dbReference>
<proteinExistence type="predicted"/>
<name>A0A7C3MJJ3_DICTH</name>
<dbReference type="PROSITE" id="PS51257">
    <property type="entry name" value="PROKAR_LIPOPROTEIN"/>
    <property type="match status" value="1"/>
</dbReference>
<sequence length="249" mass="27667">MKKAISVLGVLVMLLLIAGCNKTGETSLQQIQQIPQRLELPKGLVAYYPFDGDLRDANGLLGEGKVIGPKVDQTGGQVSFGDGVVGKALVLDGNSGVLLYEGSIETYEYSIALWIYPEELNYYTTAFFAAVNPDTWISIVPGGHSLFEGRAGFWSGSAWFDGWTDVKFEVGKWYHFVVTVDNGLVRVYINGEKRFEGKKVQDLFRGDKVVITLGVNWWDLPFKGKIDELRIYNKVLTDEEVRELASLGK</sequence>
<dbReference type="AlphaFoldDB" id="A0A7C3MJJ3"/>
<dbReference type="SUPFAM" id="SSF49899">
    <property type="entry name" value="Concanavalin A-like lectins/glucanases"/>
    <property type="match status" value="1"/>
</dbReference>
<dbReference type="Gene3D" id="2.60.120.200">
    <property type="match status" value="1"/>
</dbReference>
<dbReference type="InterPro" id="IPR013320">
    <property type="entry name" value="ConA-like_dom_sf"/>
</dbReference>
<dbReference type="Pfam" id="PF13385">
    <property type="entry name" value="Laminin_G_3"/>
    <property type="match status" value="1"/>
</dbReference>
<gene>
    <name evidence="1" type="ORF">ENW00_03425</name>
</gene>
<accession>A0A7C3MJJ3</accession>
<evidence type="ECO:0000313" key="1">
    <source>
        <dbReference type="EMBL" id="HFX13195.1"/>
    </source>
</evidence>
<comment type="caution">
    <text evidence="1">The sequence shown here is derived from an EMBL/GenBank/DDBJ whole genome shotgun (WGS) entry which is preliminary data.</text>
</comment>
<protein>
    <submittedName>
        <fullName evidence="1">LamG domain-containing protein</fullName>
    </submittedName>
</protein>
<organism evidence="1">
    <name type="scientific">Dictyoglomus thermophilum</name>
    <dbReference type="NCBI Taxonomy" id="14"/>
    <lineage>
        <taxon>Bacteria</taxon>
        <taxon>Pseudomonadati</taxon>
        <taxon>Dictyoglomota</taxon>
        <taxon>Dictyoglomia</taxon>
        <taxon>Dictyoglomales</taxon>
        <taxon>Dictyoglomaceae</taxon>
        <taxon>Dictyoglomus</taxon>
    </lineage>
</organism>